<accession>A0ABN8C7J6</accession>
<proteinExistence type="predicted"/>
<sequence>MSGFNFSTAKELVSIVLSFNNLTSLVEVIFSSTCLNLFPIPCHLFALTCVRTPNFRNLATFKMDNLVQSKGPTSTATIETISYVQLWLVSDRRPCVRLVPLAEKACGWWMEFFVVHQRTRERLNKRTNSSVTRSTLTASRHGSFKEERTTQRRTLRRKGSLCSGIFCDAIGSTSLVYKQAVMKMATDHSQNQDRDIKIAFMNMIWCMRKVGSPDGVGFLGIMSPSLSNFASIVEYGPRGGLAVYLNEKKSSQKNSQSTFTWNEFVNESFTKLSLSLQMFEALVSLQSFAPPVIYGHLKTDCILLGSL</sequence>
<evidence type="ECO:0000313" key="2">
    <source>
        <dbReference type="EMBL" id="CAH0489031.1"/>
    </source>
</evidence>
<dbReference type="InterPro" id="IPR011009">
    <property type="entry name" value="Kinase-like_dom_sf"/>
</dbReference>
<evidence type="ECO:0000256" key="1">
    <source>
        <dbReference type="SAM" id="MobiDB-lite"/>
    </source>
</evidence>
<evidence type="ECO:0000313" key="3">
    <source>
        <dbReference type="Proteomes" id="UP001157938"/>
    </source>
</evidence>
<keyword evidence="3" id="KW-1185">Reference proteome</keyword>
<evidence type="ECO:0008006" key="4">
    <source>
        <dbReference type="Google" id="ProtNLM"/>
    </source>
</evidence>
<feature type="compositionally biased region" description="Polar residues" evidence="1">
    <location>
        <begin position="126"/>
        <end position="140"/>
    </location>
</feature>
<protein>
    <recommendedName>
        <fullName evidence="4">Protein kinase domain-containing protein</fullName>
    </recommendedName>
</protein>
<dbReference type="Gene3D" id="1.10.510.10">
    <property type="entry name" value="Transferase(Phosphotransferase) domain 1"/>
    <property type="match status" value="1"/>
</dbReference>
<dbReference type="SUPFAM" id="SSF56112">
    <property type="entry name" value="Protein kinase-like (PK-like)"/>
    <property type="match status" value="1"/>
</dbReference>
<dbReference type="Proteomes" id="UP001157938">
    <property type="component" value="Unassembled WGS sequence"/>
</dbReference>
<feature type="region of interest" description="Disordered" evidence="1">
    <location>
        <begin position="125"/>
        <end position="149"/>
    </location>
</feature>
<reference evidence="2 3" key="1">
    <citation type="submission" date="2021-11" db="EMBL/GenBank/DDBJ databases">
        <authorList>
            <person name="Islam A."/>
            <person name="Islam S."/>
            <person name="Flora M.S."/>
            <person name="Rahman M."/>
            <person name="Ziaur R.M."/>
            <person name="Epstein J.H."/>
            <person name="Hassan M."/>
            <person name="Klassen M."/>
            <person name="Woodard K."/>
            <person name="Webb A."/>
            <person name="Webby R.J."/>
            <person name="El Zowalaty M.E."/>
        </authorList>
    </citation>
    <scope>NUCLEOTIDE SEQUENCE [LARGE SCALE GENOMIC DNA]</scope>
    <source>
        <strain evidence="2">Pf1</strain>
    </source>
</reference>
<gene>
    <name evidence="2" type="ORF">PFR001_LOCUS4476</name>
</gene>
<name>A0ABN8C7J6_9STRA</name>
<organism evidence="2 3">
    <name type="scientific">Peronospora farinosa</name>
    <dbReference type="NCBI Taxonomy" id="134698"/>
    <lineage>
        <taxon>Eukaryota</taxon>
        <taxon>Sar</taxon>
        <taxon>Stramenopiles</taxon>
        <taxon>Oomycota</taxon>
        <taxon>Peronosporomycetes</taxon>
        <taxon>Peronosporales</taxon>
        <taxon>Peronosporaceae</taxon>
        <taxon>Peronospora</taxon>
    </lineage>
</organism>
<comment type="caution">
    <text evidence="2">The sequence shown here is derived from an EMBL/GenBank/DDBJ whole genome shotgun (WGS) entry which is preliminary data.</text>
</comment>
<dbReference type="EMBL" id="CAKLBC010000958">
    <property type="protein sequence ID" value="CAH0489031.1"/>
    <property type="molecule type" value="Genomic_DNA"/>
</dbReference>